<keyword evidence="4" id="KW-1185">Reference proteome</keyword>
<evidence type="ECO:0000256" key="1">
    <source>
        <dbReference type="SAM" id="MobiDB-lite"/>
    </source>
</evidence>
<proteinExistence type="predicted"/>
<dbReference type="InterPro" id="IPR012296">
    <property type="entry name" value="Nuclease_put_TT1808"/>
</dbReference>
<gene>
    <name evidence="3" type="ORF">FTUN_0691</name>
</gene>
<evidence type="ECO:0000313" key="3">
    <source>
        <dbReference type="EMBL" id="QJW93186.1"/>
    </source>
</evidence>
<dbReference type="PANTHER" id="PTHR35400">
    <property type="entry name" value="SLR1083 PROTEIN"/>
    <property type="match status" value="1"/>
</dbReference>
<dbReference type="EMBL" id="CP053452">
    <property type="protein sequence ID" value="QJW93186.1"/>
    <property type="molecule type" value="Genomic_DNA"/>
</dbReference>
<organism evidence="3 4">
    <name type="scientific">Frigoriglobus tundricola</name>
    <dbReference type="NCBI Taxonomy" id="2774151"/>
    <lineage>
        <taxon>Bacteria</taxon>
        <taxon>Pseudomonadati</taxon>
        <taxon>Planctomycetota</taxon>
        <taxon>Planctomycetia</taxon>
        <taxon>Gemmatales</taxon>
        <taxon>Gemmataceae</taxon>
        <taxon>Frigoriglobus</taxon>
    </lineage>
</organism>
<reference evidence="4" key="1">
    <citation type="submission" date="2020-05" db="EMBL/GenBank/DDBJ databases">
        <title>Frigoriglobus tundricola gen. nov., sp. nov., a psychrotolerant cellulolytic planctomycete of the family Gemmataceae with two divergent copies of 16S rRNA gene.</title>
        <authorList>
            <person name="Kulichevskaya I.S."/>
            <person name="Ivanova A.A."/>
            <person name="Naumoff D.G."/>
            <person name="Beletsky A.V."/>
            <person name="Rijpstra W.I.C."/>
            <person name="Sinninghe Damste J.S."/>
            <person name="Mardanov A.V."/>
            <person name="Ravin N.V."/>
            <person name="Dedysh S.N."/>
        </authorList>
    </citation>
    <scope>NUCLEOTIDE SEQUENCE [LARGE SCALE GENOMIC DNA]</scope>
    <source>
        <strain evidence="4">PL17</strain>
    </source>
</reference>
<evidence type="ECO:0000259" key="2">
    <source>
        <dbReference type="Pfam" id="PF05685"/>
    </source>
</evidence>
<dbReference type="AlphaFoldDB" id="A0A6M5YIT3"/>
<dbReference type="CDD" id="cd06260">
    <property type="entry name" value="DUF820-like"/>
    <property type="match status" value="1"/>
</dbReference>
<dbReference type="RefSeq" id="WP_171469436.1">
    <property type="nucleotide sequence ID" value="NZ_CP053452.2"/>
</dbReference>
<feature type="domain" description="Putative restriction endonuclease" evidence="2">
    <location>
        <begin position="42"/>
        <end position="193"/>
    </location>
</feature>
<name>A0A6M5YIT3_9BACT</name>
<dbReference type="Gene3D" id="3.90.1570.10">
    <property type="entry name" value="tt1808, chain A"/>
    <property type="match status" value="1"/>
</dbReference>
<dbReference type="PANTHER" id="PTHR35400:SF1">
    <property type="entry name" value="SLR1083 PROTEIN"/>
    <property type="match status" value="1"/>
</dbReference>
<feature type="compositionally biased region" description="Low complexity" evidence="1">
    <location>
        <begin position="1"/>
        <end position="15"/>
    </location>
</feature>
<dbReference type="KEGG" id="ftj:FTUN_0691"/>
<dbReference type="InterPro" id="IPR008538">
    <property type="entry name" value="Uma2"/>
</dbReference>
<feature type="region of interest" description="Disordered" evidence="1">
    <location>
        <begin position="1"/>
        <end position="23"/>
    </location>
</feature>
<dbReference type="InterPro" id="IPR011335">
    <property type="entry name" value="Restrct_endonuc-II-like"/>
</dbReference>
<dbReference type="Pfam" id="PF05685">
    <property type="entry name" value="Uma2"/>
    <property type="match status" value="1"/>
</dbReference>
<accession>A0A6M5YIT3</accession>
<evidence type="ECO:0000313" key="4">
    <source>
        <dbReference type="Proteomes" id="UP000503447"/>
    </source>
</evidence>
<sequence length="208" mass="22514">MSATVLPIAPPATAATPPPLAGPRPVRWTCDDFYATANRSSLQGQKSVLIDGEVLVTPPPSPLCSISHALVEEWLRTVFPRGQFTIRSQWGMYFGINTDPVPDVAVVSGPPRAHARHPRTAHLIVEIADTSLAIDTGDKASLYAAAGITDYWVIDVIDRRLHLFRDPQPDPVAKYRSTYKQVRVLLPTDTVSPLAAAAHSVPVGDLLP</sequence>
<dbReference type="SUPFAM" id="SSF52980">
    <property type="entry name" value="Restriction endonuclease-like"/>
    <property type="match status" value="1"/>
</dbReference>
<dbReference type="Proteomes" id="UP000503447">
    <property type="component" value="Chromosome"/>
</dbReference>
<protein>
    <recommendedName>
        <fullName evidence="2">Putative restriction endonuclease domain-containing protein</fullName>
    </recommendedName>
</protein>